<protein>
    <submittedName>
        <fullName evidence="2">Uncharacterized protein</fullName>
    </submittedName>
</protein>
<sequence length="128" mass="15119">MYLRDELDADQPITLIPLRFNNRQIYIYRNSKCFSSFISLSLSRVSGFAFFVFTDISLDSRSRSLRFRSAKNVKKRIALFFFTVRAFEDLFSFSVIFFSVFELSYNQHSVITLTHIVDREMQKVKPSV</sequence>
<evidence type="ECO:0000256" key="1">
    <source>
        <dbReference type="SAM" id="Phobius"/>
    </source>
</evidence>
<organism evidence="2 3">
    <name type="scientific">Acer saccharum</name>
    <name type="common">Sugar maple</name>
    <dbReference type="NCBI Taxonomy" id="4024"/>
    <lineage>
        <taxon>Eukaryota</taxon>
        <taxon>Viridiplantae</taxon>
        <taxon>Streptophyta</taxon>
        <taxon>Embryophyta</taxon>
        <taxon>Tracheophyta</taxon>
        <taxon>Spermatophyta</taxon>
        <taxon>Magnoliopsida</taxon>
        <taxon>eudicotyledons</taxon>
        <taxon>Gunneridae</taxon>
        <taxon>Pentapetalae</taxon>
        <taxon>rosids</taxon>
        <taxon>malvids</taxon>
        <taxon>Sapindales</taxon>
        <taxon>Sapindaceae</taxon>
        <taxon>Hippocastanoideae</taxon>
        <taxon>Acereae</taxon>
        <taxon>Acer</taxon>
    </lineage>
</organism>
<accession>A0AA39ST66</accession>
<gene>
    <name evidence="2" type="ORF">LWI29_013633</name>
</gene>
<dbReference type="EMBL" id="JAUESC010000004">
    <property type="protein sequence ID" value="KAK0596207.1"/>
    <property type="molecule type" value="Genomic_DNA"/>
</dbReference>
<keyword evidence="1" id="KW-0812">Transmembrane</keyword>
<feature type="transmembrane region" description="Helical" evidence="1">
    <location>
        <begin position="37"/>
        <end position="56"/>
    </location>
</feature>
<reference evidence="2" key="1">
    <citation type="journal article" date="2022" name="Plant J.">
        <title>Strategies of tolerance reflected in two North American maple genomes.</title>
        <authorList>
            <person name="McEvoy S.L."/>
            <person name="Sezen U.U."/>
            <person name="Trouern-Trend A."/>
            <person name="McMahon S.M."/>
            <person name="Schaberg P.G."/>
            <person name="Yang J."/>
            <person name="Wegrzyn J.L."/>
            <person name="Swenson N.G."/>
        </authorList>
    </citation>
    <scope>NUCLEOTIDE SEQUENCE</scope>
    <source>
        <strain evidence="2">NS2018</strain>
    </source>
</reference>
<feature type="transmembrane region" description="Helical" evidence="1">
    <location>
        <begin position="77"/>
        <end position="101"/>
    </location>
</feature>
<evidence type="ECO:0000313" key="3">
    <source>
        <dbReference type="Proteomes" id="UP001168877"/>
    </source>
</evidence>
<dbReference type="Proteomes" id="UP001168877">
    <property type="component" value="Unassembled WGS sequence"/>
</dbReference>
<reference evidence="2" key="2">
    <citation type="submission" date="2023-06" db="EMBL/GenBank/DDBJ databases">
        <authorList>
            <person name="Swenson N.G."/>
            <person name="Wegrzyn J.L."/>
            <person name="Mcevoy S.L."/>
        </authorList>
    </citation>
    <scope>NUCLEOTIDE SEQUENCE</scope>
    <source>
        <strain evidence="2">NS2018</strain>
        <tissue evidence="2">Leaf</tissue>
    </source>
</reference>
<comment type="caution">
    <text evidence="2">The sequence shown here is derived from an EMBL/GenBank/DDBJ whole genome shotgun (WGS) entry which is preliminary data.</text>
</comment>
<name>A0AA39ST66_ACESA</name>
<keyword evidence="3" id="KW-1185">Reference proteome</keyword>
<keyword evidence="1" id="KW-0472">Membrane</keyword>
<evidence type="ECO:0000313" key="2">
    <source>
        <dbReference type="EMBL" id="KAK0596207.1"/>
    </source>
</evidence>
<keyword evidence="1" id="KW-1133">Transmembrane helix</keyword>
<dbReference type="AlphaFoldDB" id="A0AA39ST66"/>
<proteinExistence type="predicted"/>